<organism evidence="6 7">
    <name type="scientific">Elioraea tepida</name>
    <dbReference type="NCBI Taxonomy" id="2843330"/>
    <lineage>
        <taxon>Bacteria</taxon>
        <taxon>Pseudomonadati</taxon>
        <taxon>Pseudomonadota</taxon>
        <taxon>Alphaproteobacteria</taxon>
        <taxon>Acetobacterales</taxon>
        <taxon>Elioraeaceae</taxon>
        <taxon>Elioraea</taxon>
    </lineage>
</organism>
<evidence type="ECO:0000256" key="4">
    <source>
        <dbReference type="ARBA" id="ARBA00038054"/>
    </source>
</evidence>
<evidence type="ECO:0000256" key="1">
    <source>
        <dbReference type="ARBA" id="ARBA00001917"/>
    </source>
</evidence>
<accession>A0A975U1F7</accession>
<dbReference type="SMART" id="SM00903">
    <property type="entry name" value="Flavin_Reduct"/>
    <property type="match status" value="1"/>
</dbReference>
<dbReference type="Pfam" id="PF01613">
    <property type="entry name" value="Flavin_Reduct"/>
    <property type="match status" value="1"/>
</dbReference>
<evidence type="ECO:0000313" key="6">
    <source>
        <dbReference type="EMBL" id="QXM24147.1"/>
    </source>
</evidence>
<protein>
    <submittedName>
        <fullName evidence="6">Flavin reductase family protein</fullName>
    </submittedName>
</protein>
<dbReference type="KEGG" id="elio:KO353_12860"/>
<comment type="similarity">
    <text evidence="4">Belongs to the flavoredoxin family.</text>
</comment>
<dbReference type="Proteomes" id="UP000694001">
    <property type="component" value="Chromosome"/>
</dbReference>
<keyword evidence="2" id="KW-0285">Flavoprotein</keyword>
<dbReference type="GO" id="GO:0010181">
    <property type="term" value="F:FMN binding"/>
    <property type="evidence" value="ECO:0007669"/>
    <property type="project" value="InterPro"/>
</dbReference>
<dbReference type="InterPro" id="IPR002563">
    <property type="entry name" value="Flavin_Rdtase-like_dom"/>
</dbReference>
<keyword evidence="7" id="KW-1185">Reference proteome</keyword>
<comment type="cofactor">
    <cofactor evidence="1">
        <name>FMN</name>
        <dbReference type="ChEBI" id="CHEBI:58210"/>
    </cofactor>
</comment>
<keyword evidence="3" id="KW-0288">FMN</keyword>
<dbReference type="PANTHER" id="PTHR33798:SF5">
    <property type="entry name" value="FLAVIN REDUCTASE LIKE DOMAIN-CONTAINING PROTEIN"/>
    <property type="match status" value="1"/>
</dbReference>
<sequence length="212" mass="22432">MLFDCAALSPESTYKLLVSTVVPRPIAWVTTLDAEGVPNAAPYSFFNAVCGSPPVVCIGIGPKKPGLKDTGENIRRSGEFVVNLVPEKAARAMNVTAIDFPPGVNELVEAGLTPLPSTHVAPPRIAESPVALECRLLQLVDLAAGRAVVLGEVLAFQIDDACVLDASRCYIDTPRLGLIGRMHGAGGYVRTTDRLEMPRISLADWQARGAAG</sequence>
<gene>
    <name evidence="6" type="ORF">KO353_12860</name>
</gene>
<evidence type="ECO:0000256" key="2">
    <source>
        <dbReference type="ARBA" id="ARBA00022630"/>
    </source>
</evidence>
<feature type="domain" description="Flavin reductase like" evidence="5">
    <location>
        <begin position="19"/>
        <end position="172"/>
    </location>
</feature>
<evidence type="ECO:0000256" key="3">
    <source>
        <dbReference type="ARBA" id="ARBA00022643"/>
    </source>
</evidence>
<evidence type="ECO:0000313" key="7">
    <source>
        <dbReference type="Proteomes" id="UP000694001"/>
    </source>
</evidence>
<dbReference type="AlphaFoldDB" id="A0A975U1F7"/>
<evidence type="ECO:0000259" key="5">
    <source>
        <dbReference type="SMART" id="SM00903"/>
    </source>
</evidence>
<proteinExistence type="inferred from homology"/>
<dbReference type="RefSeq" id="WP_218285121.1">
    <property type="nucleotide sequence ID" value="NZ_CP076448.1"/>
</dbReference>
<name>A0A975U1F7_9PROT</name>
<dbReference type="EMBL" id="CP076448">
    <property type="protein sequence ID" value="QXM24147.1"/>
    <property type="molecule type" value="Genomic_DNA"/>
</dbReference>
<dbReference type="PANTHER" id="PTHR33798">
    <property type="entry name" value="FLAVOPROTEIN OXYGENASE"/>
    <property type="match status" value="1"/>
</dbReference>
<reference evidence="6" key="1">
    <citation type="submission" date="2021-06" db="EMBL/GenBank/DDBJ databases">
        <title>Elioraea tepida, sp. nov., a moderately thermophilic aerobic anoxygenic phototrophic bacterium isolated from an alkaline siliceous hot spring mat community in Yellowstone National Park, WY, USA.</title>
        <authorList>
            <person name="Saini M.K."/>
            <person name="Yoshida S."/>
            <person name="Sebastian A."/>
            <person name="Hirose S."/>
            <person name="Hara E."/>
            <person name="Tamaki H."/>
            <person name="Soulier N.T."/>
            <person name="Albert I."/>
            <person name="Hanada S."/>
            <person name="Bryant D.A."/>
            <person name="Tank M."/>
        </authorList>
    </citation>
    <scope>NUCLEOTIDE SEQUENCE</scope>
    <source>
        <strain evidence="6">MS-P2</strain>
    </source>
</reference>